<dbReference type="AlphaFoldDB" id="A0A9P8QEY2"/>
<sequence length="90" mass="9967">MYARTFSTTARQLINSTAKSNTVLLTKTINPSSARLQVGNSFESFKEYRKSAIQHGPLKKNSKLFATAAAAAPSDNQNNWLNEKARQTAY</sequence>
<name>A0A9P8QEY2_WICPI</name>
<proteinExistence type="predicted"/>
<reference evidence="1" key="1">
    <citation type="journal article" date="2021" name="Open Biol.">
        <title>Shared evolutionary footprints suggest mitochondrial oxidative damage underlies multiple complex I losses in fungi.</title>
        <authorList>
            <person name="Schikora-Tamarit M.A."/>
            <person name="Marcet-Houben M."/>
            <person name="Nosek J."/>
            <person name="Gabaldon T."/>
        </authorList>
    </citation>
    <scope>NUCLEOTIDE SEQUENCE</scope>
    <source>
        <strain evidence="1">CBS2887</strain>
    </source>
</reference>
<organism evidence="1 2">
    <name type="scientific">Wickerhamomyces pijperi</name>
    <name type="common">Yeast</name>
    <name type="synonym">Pichia pijperi</name>
    <dbReference type="NCBI Taxonomy" id="599730"/>
    <lineage>
        <taxon>Eukaryota</taxon>
        <taxon>Fungi</taxon>
        <taxon>Dikarya</taxon>
        <taxon>Ascomycota</taxon>
        <taxon>Saccharomycotina</taxon>
        <taxon>Saccharomycetes</taxon>
        <taxon>Phaffomycetales</taxon>
        <taxon>Wickerhamomycetaceae</taxon>
        <taxon>Wickerhamomyces</taxon>
    </lineage>
</organism>
<dbReference type="OrthoDB" id="3982631at2759"/>
<dbReference type="EMBL" id="JAEUBG010000560">
    <property type="protein sequence ID" value="KAH3687984.1"/>
    <property type="molecule type" value="Genomic_DNA"/>
</dbReference>
<reference evidence="1" key="2">
    <citation type="submission" date="2021-01" db="EMBL/GenBank/DDBJ databases">
        <authorList>
            <person name="Schikora-Tamarit M.A."/>
        </authorList>
    </citation>
    <scope>NUCLEOTIDE SEQUENCE</scope>
    <source>
        <strain evidence="1">CBS2887</strain>
    </source>
</reference>
<accession>A0A9P8QEY2</accession>
<comment type="caution">
    <text evidence="1">The sequence shown here is derived from an EMBL/GenBank/DDBJ whole genome shotgun (WGS) entry which is preliminary data.</text>
</comment>
<evidence type="ECO:0000313" key="1">
    <source>
        <dbReference type="EMBL" id="KAH3687984.1"/>
    </source>
</evidence>
<protein>
    <submittedName>
        <fullName evidence="1">Uncharacterized protein</fullName>
    </submittedName>
</protein>
<gene>
    <name evidence="1" type="ORF">WICPIJ_001046</name>
</gene>
<dbReference type="Proteomes" id="UP000774326">
    <property type="component" value="Unassembled WGS sequence"/>
</dbReference>
<evidence type="ECO:0000313" key="2">
    <source>
        <dbReference type="Proteomes" id="UP000774326"/>
    </source>
</evidence>
<keyword evidence="2" id="KW-1185">Reference proteome</keyword>